<protein>
    <submittedName>
        <fullName evidence="6">Uncharacterized protein</fullName>
    </submittedName>
</protein>
<gene>
    <name evidence="6" type="ORF">NE237_014622</name>
</gene>
<evidence type="ECO:0000259" key="4">
    <source>
        <dbReference type="Pfam" id="PF01397"/>
    </source>
</evidence>
<sequence length="597" mass="69187">MLNTLACVIALKVWNIYPVLSKKGMVFIQKNMSKLGSEDKEHMTVGFEVAFPSLIEMAKQHDLQIPTDDPIINEINSQDGSFFFSPSSTAFAFMHTKDERCLKYLKRVVEKFNGGVPNIYPIDLFEHIWAVDRLERLGTSRYFQSEIKECLNYAYRNWTEDGIGLNRNSRILDIDMTAMGFRLLRLHGHEVSPDAFRHFKKGGEFFCYAGQSNEGITVIFNLYRASQVLFPREKILEEAKTFASKFLRDKQESNRLLDKWLITKNLPDEVGYALDIPWYANLPRVEARFYIEHYGGENDKWIGKTLYRIPYVNNNEYLELSKTNFNNCQALHQLEWNSIHKWYMESNLWELGVGRNELLQSYFVAAASIFEPERASERLAWARTAVLVEAIRTYMEMDTTSLGMRKTFLTIATAAVESKTTGNELVKTLLKTLNHMAMETRVAHSVDVQHHLHSIWNNWLLMWCRDEDEAERGVGDGEGELLVRTIILCAGRFISEHHSYPHHYHRLFHLTNSICRHLRLQLINSMGHHGKKDSRVTDPIEPVMQELVQLVLRNSDGIDPDIKRPFLTVAKSFYYAAHCTPAIINHHITKVLFENVT</sequence>
<dbReference type="Gene3D" id="1.50.10.160">
    <property type="match status" value="1"/>
</dbReference>
<dbReference type="OrthoDB" id="2343925at2759"/>
<evidence type="ECO:0000313" key="6">
    <source>
        <dbReference type="EMBL" id="KAJ4967921.1"/>
    </source>
</evidence>
<dbReference type="Proteomes" id="UP001141806">
    <property type="component" value="Unassembled WGS sequence"/>
</dbReference>
<dbReference type="PANTHER" id="PTHR31739:SF4">
    <property type="entry name" value="ENT-COPALYL DIPHOSPHATE SYNTHASE, CHLOROPLASTIC"/>
    <property type="match status" value="1"/>
</dbReference>
<keyword evidence="3" id="KW-0460">Magnesium</keyword>
<dbReference type="GO" id="GO:0000287">
    <property type="term" value="F:magnesium ion binding"/>
    <property type="evidence" value="ECO:0007669"/>
    <property type="project" value="InterPro"/>
</dbReference>
<dbReference type="SUPFAM" id="SSF48576">
    <property type="entry name" value="Terpenoid synthases"/>
    <property type="match status" value="1"/>
</dbReference>
<dbReference type="PANTHER" id="PTHR31739">
    <property type="entry name" value="ENT-COPALYL DIPHOSPHATE SYNTHASE, CHLOROPLASTIC"/>
    <property type="match status" value="1"/>
</dbReference>
<evidence type="ECO:0000256" key="1">
    <source>
        <dbReference type="ARBA" id="ARBA00001946"/>
    </source>
</evidence>
<dbReference type="InterPro" id="IPR008930">
    <property type="entry name" value="Terpenoid_cyclase/PrenylTrfase"/>
</dbReference>
<proteinExistence type="predicted"/>
<dbReference type="GO" id="GO:0010333">
    <property type="term" value="F:terpene synthase activity"/>
    <property type="evidence" value="ECO:0007669"/>
    <property type="project" value="InterPro"/>
</dbReference>
<keyword evidence="2" id="KW-0479">Metal-binding</keyword>
<feature type="domain" description="Terpene synthase metal-binding" evidence="5">
    <location>
        <begin position="350"/>
        <end position="465"/>
    </location>
</feature>
<dbReference type="InterPro" id="IPR050148">
    <property type="entry name" value="Terpene_synthase-like"/>
</dbReference>
<accession>A0A9Q0KCP7</accession>
<dbReference type="AlphaFoldDB" id="A0A9Q0KCP7"/>
<evidence type="ECO:0000256" key="2">
    <source>
        <dbReference type="ARBA" id="ARBA00022723"/>
    </source>
</evidence>
<dbReference type="Gene3D" id="1.50.10.130">
    <property type="entry name" value="Terpene synthase, N-terminal domain"/>
    <property type="match status" value="1"/>
</dbReference>
<dbReference type="EMBL" id="JAMYWD010000006">
    <property type="protein sequence ID" value="KAJ4967921.1"/>
    <property type="molecule type" value="Genomic_DNA"/>
</dbReference>
<dbReference type="SFLD" id="SFLDG01014">
    <property type="entry name" value="Terpene_Cyclase_Like_1_N-term"/>
    <property type="match status" value="1"/>
</dbReference>
<evidence type="ECO:0000313" key="7">
    <source>
        <dbReference type="Proteomes" id="UP001141806"/>
    </source>
</evidence>
<name>A0A9Q0KCP7_9MAGN</name>
<dbReference type="GO" id="GO:0009507">
    <property type="term" value="C:chloroplast"/>
    <property type="evidence" value="ECO:0007669"/>
    <property type="project" value="TreeGrafter"/>
</dbReference>
<dbReference type="FunFam" id="1.50.10.130:FF:000002">
    <property type="entry name" value="Ent-copalyl diphosphate synthase, chloroplastic"/>
    <property type="match status" value="1"/>
</dbReference>
<dbReference type="GO" id="GO:0009686">
    <property type="term" value="P:gibberellin biosynthetic process"/>
    <property type="evidence" value="ECO:0007669"/>
    <property type="project" value="TreeGrafter"/>
</dbReference>
<evidence type="ECO:0000259" key="5">
    <source>
        <dbReference type="Pfam" id="PF03936"/>
    </source>
</evidence>
<dbReference type="Pfam" id="PF03936">
    <property type="entry name" value="Terpene_synth_C"/>
    <property type="match status" value="1"/>
</dbReference>
<dbReference type="InterPro" id="IPR001906">
    <property type="entry name" value="Terpene_synth_N"/>
</dbReference>
<organism evidence="6 7">
    <name type="scientific">Protea cynaroides</name>
    <dbReference type="NCBI Taxonomy" id="273540"/>
    <lineage>
        <taxon>Eukaryota</taxon>
        <taxon>Viridiplantae</taxon>
        <taxon>Streptophyta</taxon>
        <taxon>Embryophyta</taxon>
        <taxon>Tracheophyta</taxon>
        <taxon>Spermatophyta</taxon>
        <taxon>Magnoliopsida</taxon>
        <taxon>Proteales</taxon>
        <taxon>Proteaceae</taxon>
        <taxon>Protea</taxon>
    </lineage>
</organism>
<comment type="caution">
    <text evidence="6">The sequence shown here is derived from an EMBL/GenBank/DDBJ whole genome shotgun (WGS) entry which is preliminary data.</text>
</comment>
<dbReference type="Gene3D" id="1.10.600.10">
    <property type="entry name" value="Farnesyl Diphosphate Synthase"/>
    <property type="match status" value="1"/>
</dbReference>
<keyword evidence="7" id="KW-1185">Reference proteome</keyword>
<feature type="domain" description="Terpene synthase N-terminal" evidence="4">
    <location>
        <begin position="77"/>
        <end position="274"/>
    </location>
</feature>
<comment type="cofactor">
    <cofactor evidence="1">
        <name>Mg(2+)</name>
        <dbReference type="ChEBI" id="CHEBI:18420"/>
    </cofactor>
</comment>
<evidence type="ECO:0000256" key="3">
    <source>
        <dbReference type="ARBA" id="ARBA00022842"/>
    </source>
</evidence>
<dbReference type="Pfam" id="PF01397">
    <property type="entry name" value="Terpene_synth"/>
    <property type="match status" value="1"/>
</dbReference>
<dbReference type="InterPro" id="IPR008949">
    <property type="entry name" value="Isoprenoid_synthase_dom_sf"/>
</dbReference>
<reference evidence="6" key="1">
    <citation type="journal article" date="2023" name="Plant J.">
        <title>The genome of the king protea, Protea cynaroides.</title>
        <authorList>
            <person name="Chang J."/>
            <person name="Duong T.A."/>
            <person name="Schoeman C."/>
            <person name="Ma X."/>
            <person name="Roodt D."/>
            <person name="Barker N."/>
            <person name="Li Z."/>
            <person name="Van de Peer Y."/>
            <person name="Mizrachi E."/>
        </authorList>
    </citation>
    <scope>NUCLEOTIDE SEQUENCE</scope>
    <source>
        <tissue evidence="6">Young leaves</tissue>
    </source>
</reference>
<dbReference type="InterPro" id="IPR036965">
    <property type="entry name" value="Terpene_synth_N_sf"/>
</dbReference>
<dbReference type="InterPro" id="IPR005630">
    <property type="entry name" value="Terpene_synthase_metal-bd"/>
</dbReference>
<dbReference type="SUPFAM" id="SSF48239">
    <property type="entry name" value="Terpenoid cyclases/Protein prenyltransferases"/>
    <property type="match status" value="1"/>
</dbReference>